<dbReference type="GO" id="GO:0016747">
    <property type="term" value="F:acyltransferase activity, transferring groups other than amino-acyl groups"/>
    <property type="evidence" value="ECO:0007669"/>
    <property type="project" value="InterPro"/>
</dbReference>
<dbReference type="InterPro" id="IPR016181">
    <property type="entry name" value="Acyl_CoA_acyltransferase"/>
</dbReference>
<evidence type="ECO:0000313" key="3">
    <source>
        <dbReference type="Proteomes" id="UP000319557"/>
    </source>
</evidence>
<feature type="domain" description="N-acetyltransferase" evidence="1">
    <location>
        <begin position="6"/>
        <end position="150"/>
    </location>
</feature>
<dbReference type="SUPFAM" id="SSF55729">
    <property type="entry name" value="Acyl-CoA N-acyltransferases (Nat)"/>
    <property type="match status" value="1"/>
</dbReference>
<reference evidence="2 3" key="1">
    <citation type="submission" date="2019-02" db="EMBL/GenBank/DDBJ databases">
        <title>Deep-cultivation of Planctomycetes and their phenomic and genomic characterization uncovers novel biology.</title>
        <authorList>
            <person name="Wiegand S."/>
            <person name="Jogler M."/>
            <person name="Boedeker C."/>
            <person name="Pinto D."/>
            <person name="Vollmers J."/>
            <person name="Rivas-Marin E."/>
            <person name="Kohn T."/>
            <person name="Peeters S.H."/>
            <person name="Heuer A."/>
            <person name="Rast P."/>
            <person name="Oberbeckmann S."/>
            <person name="Bunk B."/>
            <person name="Jeske O."/>
            <person name="Meyerdierks A."/>
            <person name="Storesund J.E."/>
            <person name="Kallscheuer N."/>
            <person name="Luecker S."/>
            <person name="Lage O.M."/>
            <person name="Pohl T."/>
            <person name="Merkel B.J."/>
            <person name="Hornburger P."/>
            <person name="Mueller R.-W."/>
            <person name="Bruemmer F."/>
            <person name="Labrenz M."/>
            <person name="Spormann A.M."/>
            <person name="Op den Camp H."/>
            <person name="Overmann J."/>
            <person name="Amann R."/>
            <person name="Jetten M.S.M."/>
            <person name="Mascher T."/>
            <person name="Medema M.H."/>
            <person name="Devos D.P."/>
            <person name="Kaster A.-K."/>
            <person name="Ovreas L."/>
            <person name="Rohde M."/>
            <person name="Galperin M.Y."/>
            <person name="Jogler C."/>
        </authorList>
    </citation>
    <scope>NUCLEOTIDE SEQUENCE [LARGE SCALE GENOMIC DNA]</scope>
    <source>
        <strain evidence="2 3">EC9</strain>
    </source>
</reference>
<protein>
    <recommendedName>
        <fullName evidence="1">N-acetyltransferase domain-containing protein</fullName>
    </recommendedName>
</protein>
<sequence length="701" mass="79472">MTNHEIAVRLIETADELDVVKEIYRTQKALLGFFPDEAFQQRADAKQILIAWSGSDAAGYVLFATNQRYEVRITHLCVKSEYGNRKIAKQLIAALVQAHPNHSRIRLNCRVDYEAAGRYRRMGFSELRRFPGKKQGGSELIAFALAINETPLFDALDEPSETVTVVCDTMVCIDIEDQDRPHHKASSGLRSDWLVDEINLKVTPEIFADLGRQAEPLRSDMRSAVKNGWDQVAVDPLEVERQLKEVRQVMGEPKDDASASDQRHIAIAAAIESAAFVTRDEEVLSFREQIQSSLGLRLLPPSEFITEYDAVLNSHRYQYRELTRSGIERCRVGSIDDFDLKCFIDSAGGETLKVFRAKLIAMLAAPREWEIYRVCSRSDKCIALFAIRILDGGGREIHLLRLSRRLVGTRFGRILAEYIADQPLGAWRSGQRRIVTISDRYATPLVLGACSRRGWSHADGSLWRLSLPGQWSQSSLCAELSAMSDSGIVPMEFAEQISKSIDIDHNCLGNEAETQQLERLIHPGKVTFGQLPTWVIPIQPRWAQELFDFRLWNMPLFDPETSLVINPDSAYYKSPRQGPSTPFGRILWYVSGDKRKGGGRVRACSALTKRVQGTVKNLFREFQRFGVYEWRHLMEHFKNADAQGLAIEFTSTELFENPITFEVVNDVLESHGMKRQQFISAVLIPDSAFQEIYSQSTQHEP</sequence>
<accession>A0A517M8J8</accession>
<dbReference type="CDD" id="cd04301">
    <property type="entry name" value="NAT_SF"/>
    <property type="match status" value="1"/>
</dbReference>
<dbReference type="RefSeq" id="WP_145348887.1">
    <property type="nucleotide sequence ID" value="NZ_CP036261.1"/>
</dbReference>
<dbReference type="AlphaFoldDB" id="A0A517M8J8"/>
<organism evidence="2 3">
    <name type="scientific">Rosistilla ulvae</name>
    <dbReference type="NCBI Taxonomy" id="1930277"/>
    <lineage>
        <taxon>Bacteria</taxon>
        <taxon>Pseudomonadati</taxon>
        <taxon>Planctomycetota</taxon>
        <taxon>Planctomycetia</taxon>
        <taxon>Pirellulales</taxon>
        <taxon>Pirellulaceae</taxon>
        <taxon>Rosistilla</taxon>
    </lineage>
</organism>
<dbReference type="Gene3D" id="3.40.630.30">
    <property type="match status" value="1"/>
</dbReference>
<dbReference type="EMBL" id="CP036261">
    <property type="protein sequence ID" value="QDS91211.1"/>
    <property type="molecule type" value="Genomic_DNA"/>
</dbReference>
<evidence type="ECO:0000259" key="1">
    <source>
        <dbReference type="PROSITE" id="PS51186"/>
    </source>
</evidence>
<dbReference type="KEGG" id="ruv:EC9_54350"/>
<dbReference type="InterPro" id="IPR000182">
    <property type="entry name" value="GNAT_dom"/>
</dbReference>
<dbReference type="OrthoDB" id="226313at2"/>
<dbReference type="PROSITE" id="PS51186">
    <property type="entry name" value="GNAT"/>
    <property type="match status" value="1"/>
</dbReference>
<dbReference type="Proteomes" id="UP000319557">
    <property type="component" value="Chromosome"/>
</dbReference>
<dbReference type="Pfam" id="PF13673">
    <property type="entry name" value="Acetyltransf_10"/>
    <property type="match status" value="1"/>
</dbReference>
<keyword evidence="3" id="KW-1185">Reference proteome</keyword>
<gene>
    <name evidence="2" type="ORF">EC9_54350</name>
</gene>
<name>A0A517M8J8_9BACT</name>
<evidence type="ECO:0000313" key="2">
    <source>
        <dbReference type="EMBL" id="QDS91211.1"/>
    </source>
</evidence>
<proteinExistence type="predicted"/>